<dbReference type="UniPathway" id="UPA00558"/>
<dbReference type="EMBL" id="FPIA01000152">
    <property type="protein sequence ID" value="SFV89406.1"/>
    <property type="molecule type" value="Genomic_DNA"/>
</dbReference>
<comment type="cofactor">
    <cofactor evidence="1">
        <name>pyruvate</name>
        <dbReference type="ChEBI" id="CHEBI:15361"/>
    </cofactor>
</comment>
<protein>
    <recommendedName>
        <fullName evidence="3">phosphatidylserine decarboxylase</fullName>
        <ecNumber evidence="3">4.1.1.65</ecNumber>
    </recommendedName>
</protein>
<evidence type="ECO:0000256" key="8">
    <source>
        <dbReference type="ARBA" id="ARBA00023239"/>
    </source>
</evidence>
<proteinExistence type="predicted"/>
<dbReference type="Pfam" id="PF02666">
    <property type="entry name" value="PS_Dcarbxylase"/>
    <property type="match status" value="1"/>
</dbReference>
<comment type="pathway">
    <text evidence="11">Phospholipid metabolism; phosphatidylethanolamine biosynthesis.</text>
</comment>
<dbReference type="PANTHER" id="PTHR10067">
    <property type="entry name" value="PHOSPHATIDYLSERINE DECARBOXYLASE"/>
    <property type="match status" value="1"/>
</dbReference>
<evidence type="ECO:0000256" key="2">
    <source>
        <dbReference type="ARBA" id="ARBA00005189"/>
    </source>
</evidence>
<dbReference type="PANTHER" id="PTHR10067:SF6">
    <property type="entry name" value="PHOSPHATIDYLSERINE DECARBOXYLASE PROENZYME, MITOCHONDRIAL"/>
    <property type="match status" value="1"/>
</dbReference>
<gene>
    <name evidence="12" type="ORF">MNB_SUP05-SYMBIONT-7-664</name>
</gene>
<comment type="pathway">
    <text evidence="2">Lipid metabolism.</text>
</comment>
<keyword evidence="10" id="KW-0670">Pyruvate</keyword>
<reference evidence="12" key="1">
    <citation type="submission" date="2016-10" db="EMBL/GenBank/DDBJ databases">
        <authorList>
            <person name="de Groot N.N."/>
        </authorList>
    </citation>
    <scope>NUCLEOTIDE SEQUENCE</scope>
</reference>
<dbReference type="InterPro" id="IPR003817">
    <property type="entry name" value="PS_Dcarbxylase"/>
</dbReference>
<dbReference type="AlphaFoldDB" id="A0A1W1E6L3"/>
<dbReference type="EC" id="4.1.1.65" evidence="3"/>
<dbReference type="GO" id="GO:0004609">
    <property type="term" value="F:phosphatidylserine decarboxylase activity"/>
    <property type="evidence" value="ECO:0007669"/>
    <property type="project" value="UniProtKB-EC"/>
</dbReference>
<evidence type="ECO:0000256" key="3">
    <source>
        <dbReference type="ARBA" id="ARBA00012243"/>
    </source>
</evidence>
<name>A0A1W1E6L3_9ZZZZ</name>
<evidence type="ECO:0000256" key="7">
    <source>
        <dbReference type="ARBA" id="ARBA00023209"/>
    </source>
</evidence>
<keyword evidence="7" id="KW-0594">Phospholipid biosynthesis</keyword>
<evidence type="ECO:0000256" key="1">
    <source>
        <dbReference type="ARBA" id="ARBA00001928"/>
    </source>
</evidence>
<organism evidence="12">
    <name type="scientific">hydrothermal vent metagenome</name>
    <dbReference type="NCBI Taxonomy" id="652676"/>
    <lineage>
        <taxon>unclassified sequences</taxon>
        <taxon>metagenomes</taxon>
        <taxon>ecological metagenomes</taxon>
    </lineage>
</organism>
<keyword evidence="4" id="KW-0444">Lipid biosynthesis</keyword>
<accession>A0A1W1E6L3</accession>
<evidence type="ECO:0000256" key="9">
    <source>
        <dbReference type="ARBA" id="ARBA00023264"/>
    </source>
</evidence>
<dbReference type="GO" id="GO:0006646">
    <property type="term" value="P:phosphatidylethanolamine biosynthetic process"/>
    <property type="evidence" value="ECO:0007669"/>
    <property type="project" value="UniProtKB-UniPathway"/>
</dbReference>
<keyword evidence="8 12" id="KW-0456">Lyase</keyword>
<dbReference type="NCBIfam" id="TIGR00163">
    <property type="entry name" value="PS_decarb"/>
    <property type="match status" value="1"/>
</dbReference>
<evidence type="ECO:0000256" key="6">
    <source>
        <dbReference type="ARBA" id="ARBA00023098"/>
    </source>
</evidence>
<keyword evidence="5" id="KW-0210">Decarboxylase</keyword>
<evidence type="ECO:0000256" key="10">
    <source>
        <dbReference type="ARBA" id="ARBA00023317"/>
    </source>
</evidence>
<keyword evidence="6" id="KW-0443">Lipid metabolism</keyword>
<keyword evidence="9" id="KW-1208">Phospholipid metabolism</keyword>
<evidence type="ECO:0000256" key="4">
    <source>
        <dbReference type="ARBA" id="ARBA00022516"/>
    </source>
</evidence>
<evidence type="ECO:0000313" key="12">
    <source>
        <dbReference type="EMBL" id="SFV89406.1"/>
    </source>
</evidence>
<evidence type="ECO:0000256" key="5">
    <source>
        <dbReference type="ARBA" id="ARBA00022793"/>
    </source>
</evidence>
<evidence type="ECO:0000256" key="11">
    <source>
        <dbReference type="ARBA" id="ARBA00024326"/>
    </source>
</evidence>
<sequence>MVFLQYLLPQHLLSGLMFRFARIKNTWIKNKFTHWFVKTYRVDLSQANRQKVEEYQTFNDFFTRSLKPGARPIGIGLTSPVDGTVSQFGDIIKGNLIQAKGKKFTLKALLGNDTNFQAFATIYLSPKDYHRIHAPLDGKLLQMDYIGGDLFSVNQQTAQSVDNLFARNERVICYFDTYAIVLVGAIFVGSMETVWHGQITPPYGKRFSVDYHDKDINLKKGEELGRFNMGSTVILLSNTHRFDLQSKQVVKMGQSLSV</sequence>
<dbReference type="InterPro" id="IPR033177">
    <property type="entry name" value="PSD-B"/>
</dbReference>